<reference evidence="11 12" key="1">
    <citation type="journal article" date="2016" name="Int. J. Syst. Evol. Microbiol.">
        <title>Descriptions of Anaerotaenia torta gen. nov., sp. nov. and Anaerocolumna cellulosilytica gen. nov., sp. nov. isolated from a methanogenic reactor of cattle waste.</title>
        <authorList>
            <person name="Uek A."/>
            <person name="Ohtaki Y."/>
            <person name="Kaku N."/>
            <person name="Ueki K."/>
        </authorList>
    </citation>
    <scope>NUCLEOTIDE SEQUENCE [LARGE SCALE GENOMIC DNA]</scope>
    <source>
        <strain evidence="11 12">SN021</strain>
    </source>
</reference>
<dbReference type="EMBL" id="AP023367">
    <property type="protein sequence ID" value="BCJ95175.1"/>
    <property type="molecule type" value="Genomic_DNA"/>
</dbReference>
<dbReference type="PANTHER" id="PTHR11550">
    <property type="entry name" value="CTP SYNTHASE"/>
    <property type="match status" value="1"/>
</dbReference>
<comment type="similarity">
    <text evidence="2">Belongs to the CTP synthase family.</text>
</comment>
<evidence type="ECO:0000256" key="3">
    <source>
        <dbReference type="ARBA" id="ARBA00012291"/>
    </source>
</evidence>
<keyword evidence="7" id="KW-0315">Glutamine amidotransferase</keyword>
<keyword evidence="8" id="KW-0665">Pyrimidine biosynthesis</keyword>
<proteinExistence type="inferred from homology"/>
<comment type="pathway">
    <text evidence="1">Pyrimidine metabolism; CTP biosynthesis via de novo pathway; CTP from UDP: step 2/2.</text>
</comment>
<evidence type="ECO:0000256" key="5">
    <source>
        <dbReference type="ARBA" id="ARBA00022741"/>
    </source>
</evidence>
<dbReference type="SUPFAM" id="SSF52317">
    <property type="entry name" value="Class I glutamine amidotransferase-like"/>
    <property type="match status" value="1"/>
</dbReference>
<comment type="catalytic activity">
    <reaction evidence="9">
        <text>UTP + L-glutamine + ATP + H2O = CTP + L-glutamate + ADP + phosphate + 2 H(+)</text>
        <dbReference type="Rhea" id="RHEA:26426"/>
        <dbReference type="ChEBI" id="CHEBI:15377"/>
        <dbReference type="ChEBI" id="CHEBI:15378"/>
        <dbReference type="ChEBI" id="CHEBI:29985"/>
        <dbReference type="ChEBI" id="CHEBI:30616"/>
        <dbReference type="ChEBI" id="CHEBI:37563"/>
        <dbReference type="ChEBI" id="CHEBI:43474"/>
        <dbReference type="ChEBI" id="CHEBI:46398"/>
        <dbReference type="ChEBI" id="CHEBI:58359"/>
        <dbReference type="ChEBI" id="CHEBI:456216"/>
        <dbReference type="EC" id="6.3.4.2"/>
    </reaction>
</comment>
<dbReference type="UniPathway" id="UPA00159">
    <property type="reaction ID" value="UER00277"/>
</dbReference>
<dbReference type="KEGG" id="acel:acsn021_27440"/>
<evidence type="ECO:0000256" key="2">
    <source>
        <dbReference type="ARBA" id="ARBA00007533"/>
    </source>
</evidence>
<dbReference type="RefSeq" id="WP_184095911.1">
    <property type="nucleotide sequence ID" value="NZ_AP023367.1"/>
</dbReference>
<dbReference type="AlphaFoldDB" id="A0A6S6R7E0"/>
<dbReference type="Gene3D" id="3.40.50.880">
    <property type="match status" value="1"/>
</dbReference>
<protein>
    <recommendedName>
        <fullName evidence="3">CTP synthase (glutamine hydrolyzing)</fullName>
        <ecNumber evidence="3">6.3.4.2</ecNumber>
    </recommendedName>
</protein>
<dbReference type="InterPro" id="IPR004468">
    <property type="entry name" value="CTP_synthase"/>
</dbReference>
<dbReference type="GO" id="GO:0044210">
    <property type="term" value="P:'de novo' CTP biosynthetic process"/>
    <property type="evidence" value="ECO:0007669"/>
    <property type="project" value="UniProtKB-UniPathway"/>
</dbReference>
<dbReference type="InterPro" id="IPR017926">
    <property type="entry name" value="GATASE"/>
</dbReference>
<evidence type="ECO:0000256" key="8">
    <source>
        <dbReference type="ARBA" id="ARBA00022975"/>
    </source>
</evidence>
<gene>
    <name evidence="11" type="ORF">acsn021_27440</name>
</gene>
<evidence type="ECO:0000259" key="10">
    <source>
        <dbReference type="Pfam" id="PF00117"/>
    </source>
</evidence>
<keyword evidence="12" id="KW-1185">Reference proteome</keyword>
<keyword evidence="6" id="KW-0067">ATP-binding</keyword>
<dbReference type="NCBIfam" id="NF004836">
    <property type="entry name" value="PRK06186.1"/>
    <property type="match status" value="1"/>
</dbReference>
<organism evidence="11 12">
    <name type="scientific">Anaerocolumna cellulosilytica</name>
    <dbReference type="NCBI Taxonomy" id="433286"/>
    <lineage>
        <taxon>Bacteria</taxon>
        <taxon>Bacillati</taxon>
        <taxon>Bacillota</taxon>
        <taxon>Clostridia</taxon>
        <taxon>Lachnospirales</taxon>
        <taxon>Lachnospiraceae</taxon>
        <taxon>Anaerocolumna</taxon>
    </lineage>
</organism>
<dbReference type="EC" id="6.3.4.2" evidence="3"/>
<dbReference type="Pfam" id="PF00117">
    <property type="entry name" value="GATase"/>
    <property type="match status" value="1"/>
</dbReference>
<evidence type="ECO:0000313" key="12">
    <source>
        <dbReference type="Proteomes" id="UP000515561"/>
    </source>
</evidence>
<dbReference type="PANTHER" id="PTHR11550:SF0">
    <property type="entry name" value="CTP SYNTHASE-RELATED"/>
    <property type="match status" value="1"/>
</dbReference>
<evidence type="ECO:0000256" key="6">
    <source>
        <dbReference type="ARBA" id="ARBA00022840"/>
    </source>
</evidence>
<dbReference type="InterPro" id="IPR029062">
    <property type="entry name" value="Class_I_gatase-like"/>
</dbReference>
<evidence type="ECO:0000313" key="11">
    <source>
        <dbReference type="EMBL" id="BCJ95175.1"/>
    </source>
</evidence>
<dbReference type="GO" id="GO:0005524">
    <property type="term" value="F:ATP binding"/>
    <property type="evidence" value="ECO:0007669"/>
    <property type="project" value="UniProtKB-KW"/>
</dbReference>
<dbReference type="GO" id="GO:0042802">
    <property type="term" value="F:identical protein binding"/>
    <property type="evidence" value="ECO:0007669"/>
    <property type="project" value="TreeGrafter"/>
</dbReference>
<dbReference type="Proteomes" id="UP000515561">
    <property type="component" value="Chromosome"/>
</dbReference>
<keyword evidence="5" id="KW-0547">Nucleotide-binding</keyword>
<dbReference type="GO" id="GO:0019856">
    <property type="term" value="P:pyrimidine nucleobase biosynthetic process"/>
    <property type="evidence" value="ECO:0007669"/>
    <property type="project" value="TreeGrafter"/>
</dbReference>
<name>A0A6S6R7E0_9FIRM</name>
<dbReference type="GO" id="GO:0003883">
    <property type="term" value="F:CTP synthase activity"/>
    <property type="evidence" value="ECO:0007669"/>
    <property type="project" value="UniProtKB-EC"/>
</dbReference>
<evidence type="ECO:0000256" key="4">
    <source>
        <dbReference type="ARBA" id="ARBA00022598"/>
    </source>
</evidence>
<feature type="domain" description="Glutamine amidotransferase" evidence="10">
    <location>
        <begin position="23"/>
        <end position="122"/>
    </location>
</feature>
<dbReference type="GO" id="GO:0005829">
    <property type="term" value="C:cytosol"/>
    <property type="evidence" value="ECO:0007669"/>
    <property type="project" value="TreeGrafter"/>
</dbReference>
<evidence type="ECO:0000256" key="1">
    <source>
        <dbReference type="ARBA" id="ARBA00005171"/>
    </source>
</evidence>
<accession>A0A6S6R7E0</accession>
<evidence type="ECO:0000256" key="7">
    <source>
        <dbReference type="ARBA" id="ARBA00022962"/>
    </source>
</evidence>
<keyword evidence="4" id="KW-0436">Ligase</keyword>
<dbReference type="PROSITE" id="PS51273">
    <property type="entry name" value="GATASE_TYPE_1"/>
    <property type="match status" value="1"/>
</dbReference>
<sequence>MNKITIGIIGDYEENRPSHIATNKALADCGAFFGIDLLIQWLPTPMLMEDGHKKLSEIDGFIGAPGSPYKSIEGALWAIRFAREGNYPFLGTCGGFQHAVLEFARNVIGIKQAGHAETNPDYSDIFITPLSCSLVGETRKIYINEKTIMHELYKEKEAVERYNCSFGLNKSYQAMLEDYGFITGAADSSMEARILVLNDKKFYVATLFQPQLNSPENKPHKLIQAFLQNAKDFNTIRIG</sequence>
<evidence type="ECO:0000256" key="9">
    <source>
        <dbReference type="ARBA" id="ARBA00047781"/>
    </source>
</evidence>